<protein>
    <submittedName>
        <fullName evidence="1">RMUA</fullName>
    </submittedName>
</protein>
<gene>
    <name evidence="1" type="ORF">ZEAMMB73_Zm00001d012923</name>
</gene>
<evidence type="ECO:0000313" key="1">
    <source>
        <dbReference type="EMBL" id="AQK61835.1"/>
    </source>
</evidence>
<dbReference type="ExpressionAtlas" id="A0A1D6GDZ2">
    <property type="expression patterns" value="baseline and differential"/>
</dbReference>
<dbReference type="EMBL" id="CM000781">
    <property type="protein sequence ID" value="AQK61835.1"/>
    <property type="molecule type" value="Genomic_DNA"/>
</dbReference>
<reference evidence="1" key="1">
    <citation type="submission" date="2015-12" db="EMBL/GenBank/DDBJ databases">
        <title>Update maize B73 reference genome by single molecule sequencing technologies.</title>
        <authorList>
            <consortium name="Maize Genome Sequencing Project"/>
            <person name="Ware D."/>
        </authorList>
    </citation>
    <scope>NUCLEOTIDE SEQUENCE</scope>
    <source>
        <tissue evidence="1">Seedling</tissue>
    </source>
</reference>
<proteinExistence type="predicted"/>
<accession>A0A1D6GDZ2</accession>
<sequence>MAWIFQNSVQPLTFLVELPLWKQETTDFLCRMKEYIPSRSVFTDEVTAALGEHFSVQPVDLQAVLSGDEGSVPSTKLLSQQDLERNCFVQRIP</sequence>
<dbReference type="AlphaFoldDB" id="A0A1D6GDZ2"/>
<name>A0A1D6GDZ2_MAIZE</name>
<organism evidence="1">
    <name type="scientific">Zea mays</name>
    <name type="common">Maize</name>
    <dbReference type="NCBI Taxonomy" id="4577"/>
    <lineage>
        <taxon>Eukaryota</taxon>
        <taxon>Viridiplantae</taxon>
        <taxon>Streptophyta</taxon>
        <taxon>Embryophyta</taxon>
        <taxon>Tracheophyta</taxon>
        <taxon>Spermatophyta</taxon>
        <taxon>Magnoliopsida</taxon>
        <taxon>Liliopsida</taxon>
        <taxon>Poales</taxon>
        <taxon>Poaceae</taxon>
        <taxon>PACMAD clade</taxon>
        <taxon>Panicoideae</taxon>
        <taxon>Andropogonodae</taxon>
        <taxon>Andropogoneae</taxon>
        <taxon>Tripsacinae</taxon>
        <taxon>Zea</taxon>
    </lineage>
</organism>